<dbReference type="Gene3D" id="2.40.128.130">
    <property type="entry name" value="Autotransporter beta-domain"/>
    <property type="match status" value="1"/>
</dbReference>
<dbReference type="InterPro" id="IPR006315">
    <property type="entry name" value="OM_autotransptr_brl_dom"/>
</dbReference>
<geneLocation type="plasmid" evidence="2 3">
    <name>p2</name>
</geneLocation>
<protein>
    <recommendedName>
        <fullName evidence="1">Autotransporter domain-containing protein</fullName>
    </recommendedName>
</protein>
<dbReference type="HOGENOM" id="CLU_1560071_0_0_4"/>
<dbReference type="PROSITE" id="PS51208">
    <property type="entry name" value="AUTOTRANSPORTER"/>
    <property type="match status" value="1"/>
</dbReference>
<dbReference type="AlphaFoldDB" id="A0A060PRQ5"/>
<reference evidence="2 3" key="1">
    <citation type="journal article" date="2013" name="Genome Announc.">
        <title>Complete Genome Sequence of Burkholderia sp. Strain RPE64, Bacterial Symbiont of the Bean Bug Riptortus pedestris.</title>
        <authorList>
            <person name="Shibata T.F."/>
            <person name="Maeda T."/>
            <person name="Nikoh N."/>
            <person name="Yamaguchi K."/>
            <person name="Oshima K."/>
            <person name="Hattori M."/>
            <person name="Nishiyama T."/>
            <person name="Hasebe M."/>
            <person name="Fukatsu T."/>
            <person name="Kikuchi Y."/>
            <person name="Shigenobu S."/>
        </authorList>
    </citation>
    <scope>NUCLEOTIDE SEQUENCE [LARGE SCALE GENOMIC DNA]</scope>
    <source>
        <plasmid evidence="2 3">p2</plasmid>
    </source>
</reference>
<reference evidence="2 3" key="2">
    <citation type="journal article" date="2018" name="Int. J. Syst. Evol. Microbiol.">
        <title>Burkholderia insecticola sp. nov., a gut symbiotic bacterium of the bean bug Riptortus pedestris.</title>
        <authorList>
            <person name="Takeshita K."/>
            <person name="Tamaki H."/>
            <person name="Ohbayashi T."/>
            <person name="Meng X.-Y."/>
            <person name="Sone T."/>
            <person name="Mitani Y."/>
            <person name="Peeters C."/>
            <person name="Kikuchi Y."/>
            <person name="Vandamme P."/>
        </authorList>
    </citation>
    <scope>NUCLEOTIDE SEQUENCE [LARGE SCALE GENOMIC DNA]</scope>
    <source>
        <strain evidence="2">RPE64</strain>
        <plasmid evidence="2 3">p2</plasmid>
    </source>
</reference>
<proteinExistence type="predicted"/>
<dbReference type="EMBL" id="AP013062">
    <property type="protein sequence ID" value="BAO94130.1"/>
    <property type="molecule type" value="Genomic_DNA"/>
</dbReference>
<evidence type="ECO:0000313" key="3">
    <source>
        <dbReference type="Proteomes" id="UP000013966"/>
    </source>
</evidence>
<dbReference type="InterPro" id="IPR005546">
    <property type="entry name" value="Autotransporte_beta"/>
</dbReference>
<dbReference type="SUPFAM" id="SSF103515">
    <property type="entry name" value="Autotransporter"/>
    <property type="match status" value="1"/>
</dbReference>
<organism evidence="2 3">
    <name type="scientific">Caballeronia insecticola</name>
    <dbReference type="NCBI Taxonomy" id="758793"/>
    <lineage>
        <taxon>Bacteria</taxon>
        <taxon>Pseudomonadati</taxon>
        <taxon>Pseudomonadota</taxon>
        <taxon>Betaproteobacteria</taxon>
        <taxon>Burkholderiales</taxon>
        <taxon>Burkholderiaceae</taxon>
        <taxon>Caballeronia</taxon>
    </lineage>
</organism>
<dbReference type="InterPro" id="IPR036709">
    <property type="entry name" value="Autotransporte_beta_dom_sf"/>
</dbReference>
<feature type="domain" description="Autotransporter" evidence="1">
    <location>
        <begin position="1"/>
        <end position="171"/>
    </location>
</feature>
<accession>A0A060PRQ5</accession>
<dbReference type="GO" id="GO:0019867">
    <property type="term" value="C:outer membrane"/>
    <property type="evidence" value="ECO:0007669"/>
    <property type="project" value="InterPro"/>
</dbReference>
<dbReference type="Proteomes" id="UP000013966">
    <property type="component" value="Plasmid p2"/>
</dbReference>
<keyword evidence="2" id="KW-0614">Plasmid</keyword>
<gene>
    <name evidence="2" type="ORF">BRPE64_ECDS02480</name>
</gene>
<dbReference type="OrthoDB" id="5760545at2"/>
<dbReference type="KEGG" id="buo:BRPE64_ECDS02480"/>
<dbReference type="NCBIfam" id="TIGR01414">
    <property type="entry name" value="autotrans_barl"/>
    <property type="match status" value="1"/>
</dbReference>
<sequence length="171" mass="18307">MTLPGYAAQAKGAFNAYEAGLHTRVAYIVPMNDWYVKRYVDLHLVHYTEQGAGALDLAVNSANATTLSVSPMLEVGGRWTFANGMTLRPDLALGAIFHNRNHWDASAQFVGSAPGAAPFSAVASAPSSLAKVKVDMNLSVSKSTELKLEYGGQFGSGYSSNEGILRVNYLF</sequence>
<evidence type="ECO:0000313" key="2">
    <source>
        <dbReference type="EMBL" id="BAO94130.1"/>
    </source>
</evidence>
<dbReference type="Pfam" id="PF03797">
    <property type="entry name" value="Autotransporter"/>
    <property type="match status" value="1"/>
</dbReference>
<evidence type="ECO:0000259" key="1">
    <source>
        <dbReference type="PROSITE" id="PS51208"/>
    </source>
</evidence>
<name>A0A060PRQ5_9BURK</name>
<keyword evidence="3" id="KW-1185">Reference proteome</keyword>